<dbReference type="Pfam" id="PF01515">
    <property type="entry name" value="PTA_PTB"/>
    <property type="match status" value="1"/>
</dbReference>
<organism evidence="5 6">
    <name type="scientific">Gemella haemolysans M341</name>
    <dbReference type="NCBI Taxonomy" id="562981"/>
    <lineage>
        <taxon>Bacteria</taxon>
        <taxon>Bacillati</taxon>
        <taxon>Bacillota</taxon>
        <taxon>Bacilli</taxon>
        <taxon>Bacillales</taxon>
        <taxon>Gemellaceae</taxon>
        <taxon>Gemella</taxon>
    </lineage>
</organism>
<evidence type="ECO:0000313" key="5">
    <source>
        <dbReference type="EMBL" id="EGF87066.1"/>
    </source>
</evidence>
<dbReference type="AlphaFoldDB" id="A0AA87AKU0"/>
<evidence type="ECO:0000313" key="6">
    <source>
        <dbReference type="Proteomes" id="UP000004773"/>
    </source>
</evidence>
<dbReference type="RefSeq" id="WP_003147584.1">
    <property type="nucleotide sequence ID" value="NZ_GL883584.1"/>
</dbReference>
<dbReference type="Gene3D" id="3.40.718.10">
    <property type="entry name" value="Isopropylmalate Dehydrogenase"/>
    <property type="match status" value="1"/>
</dbReference>
<dbReference type="Proteomes" id="UP000004773">
    <property type="component" value="Unassembled WGS sequence"/>
</dbReference>
<dbReference type="PIRSF" id="PIRSF000428">
    <property type="entry name" value="P_Ac_trans"/>
    <property type="match status" value="1"/>
</dbReference>
<reference evidence="5 6" key="1">
    <citation type="submission" date="2011-03" db="EMBL/GenBank/DDBJ databases">
        <title>The Genome Sequence of Gemella haemolysans M341.</title>
        <authorList>
            <consortium name="The Broad Institute Genome Sequencing Platform"/>
            <consortium name="The Broad Institute Genome Sequencing Center for Infectious Disease"/>
            <person name="Earl A."/>
            <person name="Ward D."/>
            <person name="Feldgarden M."/>
            <person name="Gevers D."/>
            <person name="Sibley C.D."/>
            <person name="Field T.R."/>
            <person name="Grinwis M."/>
            <person name="Eshaghurshan C.S."/>
            <person name="Surette M.G."/>
            <person name="Young S.K."/>
            <person name="Zeng Q."/>
            <person name="Gargeya S."/>
            <person name="Fitzgerald M."/>
            <person name="Haas B."/>
            <person name="Abouelleil A."/>
            <person name="Alvarado L."/>
            <person name="Arachchi H.M."/>
            <person name="Berlin A."/>
            <person name="Brown A."/>
            <person name="Chapman S.B."/>
            <person name="Chen Z."/>
            <person name="Dunbar C."/>
            <person name="Freedman E."/>
            <person name="Gearin G."/>
            <person name="Gellesch M."/>
            <person name="Goldberg J."/>
            <person name="Griggs A."/>
            <person name="Gujja S."/>
            <person name="Heilman E.R."/>
            <person name="Heiman D."/>
            <person name="Howarth C."/>
            <person name="Larson L."/>
            <person name="Lui A."/>
            <person name="MacDonald P.J.P."/>
            <person name="Mehta T."/>
            <person name="Montmayeur A."/>
            <person name="Murphy C."/>
            <person name="Neiman D."/>
            <person name="Pearson M."/>
            <person name="Priest M."/>
            <person name="Roberts A."/>
            <person name="Saif S."/>
            <person name="Shea T."/>
            <person name="Shenoy N."/>
            <person name="Sisk P."/>
            <person name="Stolte C."/>
            <person name="Sykes S."/>
            <person name="White J."/>
            <person name="Yandava C."/>
            <person name="Wortman J."/>
            <person name="Nusbaum C."/>
            <person name="Birren B."/>
        </authorList>
    </citation>
    <scope>NUCLEOTIDE SEQUENCE [LARGE SCALE GENOMIC DNA]</scope>
    <source>
        <strain evidence="5 6">M341</strain>
    </source>
</reference>
<protein>
    <recommendedName>
        <fullName evidence="4">Phosphate acetyl/butaryl transferase domain-containing protein</fullName>
    </recommendedName>
</protein>
<dbReference type="GO" id="GO:0016746">
    <property type="term" value="F:acyltransferase activity"/>
    <property type="evidence" value="ECO:0007669"/>
    <property type="project" value="UniProtKB-KW"/>
</dbReference>
<sequence>MLEGFNQLDDIFKTKITKPKIIVVIKAAQDHALHSVFEFANKGYLVPILIDSKEKIDELLLDINTKNSNFEIIDIEDDVSAAKKGIELVRKGKADFIMKGNLPTSTLLREVVNKETGIKKSSVLFHLALLDIPKYNKLLGITDGGMILEPSEEQKIKIIEETSKIFTSLGYEKIKFSLLSAAEVVNPKQKSSVEADEISKHFKNNETLIVEGPLSLDISLNKNIAQEKKYAGNIQGDADVLVVPDIVSGNGISKSLILMAEAKMAGLILGATVPIVLTSRSASDTEKKYSLILALLADKEN</sequence>
<keyword evidence="3" id="KW-0012">Acyltransferase</keyword>
<proteinExistence type="inferred from homology"/>
<name>A0AA87AKU0_9BACL</name>
<accession>A0AA87AKU0</accession>
<evidence type="ECO:0000259" key="4">
    <source>
        <dbReference type="Pfam" id="PF01515"/>
    </source>
</evidence>
<evidence type="ECO:0000256" key="3">
    <source>
        <dbReference type="ARBA" id="ARBA00023315"/>
    </source>
</evidence>
<keyword evidence="2" id="KW-0808">Transferase</keyword>
<gene>
    <name evidence="5" type="ORF">HMPREF0428_01436</name>
</gene>
<dbReference type="PANTHER" id="PTHR43356:SF2">
    <property type="entry name" value="PHOSPHATE ACETYLTRANSFERASE"/>
    <property type="match status" value="1"/>
</dbReference>
<dbReference type="EMBL" id="ACRO01000030">
    <property type="protein sequence ID" value="EGF87066.1"/>
    <property type="molecule type" value="Genomic_DNA"/>
</dbReference>
<dbReference type="InterPro" id="IPR002505">
    <property type="entry name" value="PTA_PTB"/>
</dbReference>
<evidence type="ECO:0000256" key="1">
    <source>
        <dbReference type="ARBA" id="ARBA00005656"/>
    </source>
</evidence>
<dbReference type="InterPro" id="IPR050500">
    <property type="entry name" value="Phos_Acetyltrans/Butyryltrans"/>
</dbReference>
<dbReference type="PANTHER" id="PTHR43356">
    <property type="entry name" value="PHOSPHATE ACETYLTRANSFERASE"/>
    <property type="match status" value="1"/>
</dbReference>
<evidence type="ECO:0000256" key="2">
    <source>
        <dbReference type="ARBA" id="ARBA00022679"/>
    </source>
</evidence>
<dbReference type="SUPFAM" id="SSF53659">
    <property type="entry name" value="Isocitrate/Isopropylmalate dehydrogenase-like"/>
    <property type="match status" value="1"/>
</dbReference>
<comment type="similarity">
    <text evidence="1">Belongs to the phosphate acetyltransferase and butyryltransferase family.</text>
</comment>
<feature type="domain" description="Phosphate acetyl/butaryl transferase" evidence="4">
    <location>
        <begin position="83"/>
        <end position="293"/>
    </location>
</feature>
<comment type="caution">
    <text evidence="5">The sequence shown here is derived from an EMBL/GenBank/DDBJ whole genome shotgun (WGS) entry which is preliminary data.</text>
</comment>
<dbReference type="InterPro" id="IPR012147">
    <property type="entry name" value="P_Ac_Bu_trans"/>
</dbReference>